<dbReference type="PANTHER" id="PTHR11693">
    <property type="entry name" value="ATP SYNTHASE GAMMA CHAIN"/>
    <property type="match status" value="1"/>
</dbReference>
<dbReference type="Gene3D" id="3.40.1380.10">
    <property type="match status" value="1"/>
</dbReference>
<evidence type="ECO:0000256" key="5">
    <source>
        <dbReference type="ARBA" id="ARBA00022792"/>
    </source>
</evidence>
<keyword evidence="8" id="KW-0472">Membrane</keyword>
<dbReference type="Proteomes" id="UP000037460">
    <property type="component" value="Unassembled WGS sequence"/>
</dbReference>
<evidence type="ECO:0000256" key="6">
    <source>
        <dbReference type="ARBA" id="ARBA00023065"/>
    </source>
</evidence>
<dbReference type="Pfam" id="PF00231">
    <property type="entry name" value="ATP-synt"/>
    <property type="match status" value="1"/>
</dbReference>
<dbReference type="Gene3D" id="1.10.287.80">
    <property type="entry name" value="ATP synthase, gamma subunit, helix hairpin domain"/>
    <property type="match status" value="1"/>
</dbReference>
<dbReference type="PIRSF" id="PIRSF039089">
    <property type="entry name" value="ATP_synthase_gamma"/>
    <property type="match status" value="1"/>
</dbReference>
<keyword evidence="5" id="KW-0999">Mitochondrion inner membrane</keyword>
<dbReference type="PRINTS" id="PR00126">
    <property type="entry name" value="ATPASEGAMMA"/>
</dbReference>
<sequence length="273" mass="29561">MSLKVLAMRIKSTKSTSKITKAMKMVAAAKLKGAERMMMAARPFADGIGSVMSPVLSRKDDDEVPATSLLFAISSDKGLCGGINSRVVKEVKLTIGPKTLEEAPHLVIVGSKARDGLNRTHSKYIKTSIDETYGGPITFSLASFLAEQMLAKPVDQYTVLYNKYKSVIAFDVTPLTIKGPAVLGASGVLDEYEFEGDKEDVLANMYQFNLAIQLYGCLLENATSEQASRMTAMDSATSNALDLVSKLTIVYNRRRQAKITTELTEIVAGAESV</sequence>
<evidence type="ECO:0000256" key="11">
    <source>
        <dbReference type="RuleBase" id="RU004001"/>
    </source>
</evidence>
<comment type="subunit">
    <text evidence="11">F-type ATPases have 2 components, CF(1) - the catalytic core - and CF(0) - the membrane proton channel. CF(1) and CF(0) have multiple subunits.</text>
</comment>
<dbReference type="AlphaFoldDB" id="A0A0M0K965"/>
<comment type="similarity">
    <text evidence="2 11">Belongs to the ATPase gamma chain family.</text>
</comment>
<evidence type="ECO:0000256" key="3">
    <source>
        <dbReference type="ARBA" id="ARBA00022448"/>
    </source>
</evidence>
<evidence type="ECO:0000256" key="4">
    <source>
        <dbReference type="ARBA" id="ARBA00022781"/>
    </source>
</evidence>
<evidence type="ECO:0000313" key="13">
    <source>
        <dbReference type="Proteomes" id="UP000037460"/>
    </source>
</evidence>
<dbReference type="CDD" id="cd12151">
    <property type="entry name" value="F1-ATPase_gamma"/>
    <property type="match status" value="1"/>
</dbReference>
<evidence type="ECO:0000256" key="1">
    <source>
        <dbReference type="ARBA" id="ARBA00004637"/>
    </source>
</evidence>
<dbReference type="InterPro" id="IPR000131">
    <property type="entry name" value="ATP_synth_F1_gsu"/>
</dbReference>
<dbReference type="EMBL" id="JWZX01000888">
    <property type="protein sequence ID" value="KOO35396.1"/>
    <property type="molecule type" value="Genomic_DNA"/>
</dbReference>
<keyword evidence="4 11" id="KW-0375">Hydrogen ion transport</keyword>
<reference evidence="13" key="1">
    <citation type="journal article" date="2015" name="PLoS Genet.">
        <title>Genome Sequence and Transcriptome Analyses of Chrysochromulina tobin: Metabolic Tools for Enhanced Algal Fitness in the Prominent Order Prymnesiales (Haptophyceae).</title>
        <authorList>
            <person name="Hovde B.T."/>
            <person name="Deodato C.R."/>
            <person name="Hunsperger H.M."/>
            <person name="Ryken S.A."/>
            <person name="Yost W."/>
            <person name="Jha R.K."/>
            <person name="Patterson J."/>
            <person name="Monnat R.J. Jr."/>
            <person name="Barlow S.B."/>
            <person name="Starkenburg S.R."/>
            <person name="Cattolico R.A."/>
        </authorList>
    </citation>
    <scope>NUCLEOTIDE SEQUENCE</scope>
    <source>
        <strain evidence="13">CCMP291</strain>
    </source>
</reference>
<evidence type="ECO:0000256" key="10">
    <source>
        <dbReference type="ARBA" id="ARBA00023310"/>
    </source>
</evidence>
<dbReference type="OrthoDB" id="239812at2759"/>
<accession>A0A0M0K965</accession>
<proteinExistence type="inferred from homology"/>
<keyword evidence="13" id="KW-1185">Reference proteome</keyword>
<dbReference type="NCBIfam" id="TIGR01146">
    <property type="entry name" value="ATPsyn_F1gamma"/>
    <property type="match status" value="1"/>
</dbReference>
<evidence type="ECO:0000256" key="2">
    <source>
        <dbReference type="ARBA" id="ARBA00007681"/>
    </source>
</evidence>
<protein>
    <recommendedName>
        <fullName evidence="11">ATP synthase subunit gamma</fullName>
    </recommendedName>
</protein>
<comment type="caution">
    <text evidence="12">The sequence shown here is derived from an EMBL/GenBank/DDBJ whole genome shotgun (WGS) entry which is preliminary data.</text>
</comment>
<dbReference type="InterPro" id="IPR023632">
    <property type="entry name" value="ATP_synth_F1_gsu_CS"/>
</dbReference>
<organism evidence="12 13">
    <name type="scientific">Chrysochromulina tobinii</name>
    <dbReference type="NCBI Taxonomy" id="1460289"/>
    <lineage>
        <taxon>Eukaryota</taxon>
        <taxon>Haptista</taxon>
        <taxon>Haptophyta</taxon>
        <taxon>Prymnesiophyceae</taxon>
        <taxon>Prymnesiales</taxon>
        <taxon>Chrysochromulinaceae</taxon>
        <taxon>Chrysochromulina</taxon>
    </lineage>
</organism>
<dbReference type="PROSITE" id="PS00153">
    <property type="entry name" value="ATPASE_GAMMA"/>
    <property type="match status" value="1"/>
</dbReference>
<keyword evidence="10 11" id="KW-0066">ATP synthesis</keyword>
<keyword evidence="7" id="KW-0496">Mitochondrion</keyword>
<evidence type="ECO:0000256" key="8">
    <source>
        <dbReference type="ARBA" id="ARBA00023136"/>
    </source>
</evidence>
<dbReference type="FunFam" id="3.40.1380.10:FF:000003">
    <property type="entry name" value="ATP synthase subunit gamma"/>
    <property type="match status" value="1"/>
</dbReference>
<dbReference type="InterPro" id="IPR035968">
    <property type="entry name" value="ATP_synth_F1_ATPase_gsu"/>
</dbReference>
<keyword evidence="9 11" id="KW-0139">CF(1)</keyword>
<dbReference type="GO" id="GO:0045259">
    <property type="term" value="C:proton-transporting ATP synthase complex"/>
    <property type="evidence" value="ECO:0007669"/>
    <property type="project" value="UniProtKB-KW"/>
</dbReference>
<gene>
    <name evidence="12" type="ORF">Ctob_011614</name>
</gene>
<keyword evidence="3 11" id="KW-0813">Transport</keyword>
<dbReference type="GO" id="GO:0005743">
    <property type="term" value="C:mitochondrial inner membrane"/>
    <property type="evidence" value="ECO:0007669"/>
    <property type="project" value="UniProtKB-SubCell"/>
</dbReference>
<name>A0A0M0K965_9EUKA</name>
<dbReference type="GO" id="GO:0046933">
    <property type="term" value="F:proton-transporting ATP synthase activity, rotational mechanism"/>
    <property type="evidence" value="ECO:0007669"/>
    <property type="project" value="InterPro"/>
</dbReference>
<keyword evidence="6 11" id="KW-0406">Ion transport</keyword>
<evidence type="ECO:0000256" key="7">
    <source>
        <dbReference type="ARBA" id="ARBA00023128"/>
    </source>
</evidence>
<evidence type="ECO:0000313" key="12">
    <source>
        <dbReference type="EMBL" id="KOO35396.1"/>
    </source>
</evidence>
<dbReference type="SUPFAM" id="SSF52943">
    <property type="entry name" value="ATP synthase (F1-ATPase), gamma subunit"/>
    <property type="match status" value="1"/>
</dbReference>
<comment type="subcellular location">
    <subcellularLocation>
        <location evidence="1">Mitochondrion inner membrane</location>
        <topology evidence="1">Peripheral membrane protein</topology>
    </subcellularLocation>
</comment>
<evidence type="ECO:0000256" key="9">
    <source>
        <dbReference type="ARBA" id="ARBA00023196"/>
    </source>
</evidence>
<dbReference type="PANTHER" id="PTHR11693:SF22">
    <property type="entry name" value="ATP SYNTHASE SUBUNIT GAMMA, MITOCHONDRIAL"/>
    <property type="match status" value="1"/>
</dbReference>